<organism evidence="2">
    <name type="scientific">Escherichia coli</name>
    <dbReference type="NCBI Taxonomy" id="562"/>
    <lineage>
        <taxon>Bacteria</taxon>
        <taxon>Pseudomonadati</taxon>
        <taxon>Pseudomonadota</taxon>
        <taxon>Gammaproteobacteria</taxon>
        <taxon>Enterobacterales</taxon>
        <taxon>Enterobacteriaceae</taxon>
        <taxon>Escherichia</taxon>
    </lineage>
</organism>
<keyword evidence="2" id="KW-0614">Plasmid</keyword>
<evidence type="ECO:0000313" key="4">
    <source>
        <dbReference type="Proteomes" id="UP000382540"/>
    </source>
</evidence>
<reference evidence="2" key="1">
    <citation type="journal article" date="2014" name="J. Antimicrob. Chemother.">
        <title>Nucleotide sequences of 16 transmissible plasmids identified in nine multidrug-resistant Escherichia coli isolates expressing an ESBL phenotype isolated from food-producing animals and healthy humans.</title>
        <authorList>
            <person name="Wang J."/>
            <person name="Stephan R."/>
            <person name="Power K."/>
            <person name="Yan Q."/>
            <person name="Hachler H."/>
            <person name="Fanning S."/>
        </authorList>
    </citation>
    <scope>NUCLEOTIDE SEQUENCE</scope>
    <source>
        <strain evidence="2">Chicken-59</strain>
        <plasmid evidence="2">pC59-153</plasmid>
    </source>
</reference>
<dbReference type="Proteomes" id="UP000382540">
    <property type="component" value="Unassembled WGS sequence"/>
</dbReference>
<name>A0A075MDU5_ECOLX</name>
<dbReference type="GO" id="GO:0006529">
    <property type="term" value="P:asparagine biosynthetic process"/>
    <property type="evidence" value="ECO:0007669"/>
    <property type="project" value="InterPro"/>
</dbReference>
<dbReference type="GO" id="GO:0004066">
    <property type="term" value="F:asparagine synthase (glutamine-hydrolyzing) activity"/>
    <property type="evidence" value="ECO:0007669"/>
    <property type="project" value="InterPro"/>
</dbReference>
<dbReference type="SUPFAM" id="SSF52402">
    <property type="entry name" value="Adenine nucleotide alpha hydrolases-like"/>
    <property type="match status" value="1"/>
</dbReference>
<dbReference type="AlphaFoldDB" id="A0A075MDU5"/>
<gene>
    <name evidence="3" type="ORF">D9J61_25040</name>
</gene>
<geneLocation type="plasmid" evidence="2">
    <name>pC59-153</name>
</geneLocation>
<dbReference type="RefSeq" id="WP_001513514.1">
    <property type="nucleotide sequence ID" value="NC_025179.1"/>
</dbReference>
<evidence type="ECO:0000313" key="2">
    <source>
        <dbReference type="EMBL" id="AIF78689.1"/>
    </source>
</evidence>
<sequence length="513" mass="58707">MEIFNVKLNDTSIRIIFCKTLSAFRTENTIVMLKGKAVSNGKPVSTEEIARVVEEKGVSEVIENLDGVFCILIYHFNDLLIGKSIQSGPALFYCKKNMDIFVSDKISDIKFLNPDMTFSLNIKMAEHYLSGNRIATQESLITGIYKVNNGEFIKFNNQLKPVLLRDEFSITKKNNSTIDSIIDNIEMMRDNRKIALLFSGGLDSALIFHTLKESGNKFCAYHFFSDESDDSEKYFAKEYCSKYGVDFISVNKNINFNEKLYFNLNPNSPDEIPLIFEQTDEEGEGQPPIDDDLLYLCGHGGDHIFGQNPSELFGIDAYRSHGLMFMHKKIVEFSNLKGKRYKDIIFSNISAFINTSNGCSPAKQEHVSDMKLASAQFFATDYTGKINKLTPFLHKNIIQHYAGLPVFSLFNQHFDRYPVRYEAFQRFGSDIFWKKTKRSSSQLIFRILSGKKDELVNTIKQSGLIEILGINHIELESILYENTTTRLTTELPYILNLYRLAKFIQLQSIDYKG</sequence>
<evidence type="ECO:0000259" key="1">
    <source>
        <dbReference type="Pfam" id="PF00733"/>
    </source>
</evidence>
<proteinExistence type="predicted"/>
<accession>A0A075MDU5</accession>
<protein>
    <submittedName>
        <fullName evidence="3">Lasso peptide isopeptide bond-forming cyclase</fullName>
    </submittedName>
</protein>
<dbReference type="EMBL" id="KJ484636">
    <property type="protein sequence ID" value="AIF78689.1"/>
    <property type="molecule type" value="Genomic_DNA"/>
</dbReference>
<feature type="domain" description="Asparagine synthetase" evidence="1">
    <location>
        <begin position="188"/>
        <end position="247"/>
    </location>
</feature>
<dbReference type="Pfam" id="PF00733">
    <property type="entry name" value="Asn_synthase"/>
    <property type="match status" value="1"/>
</dbReference>
<evidence type="ECO:0000313" key="3">
    <source>
        <dbReference type="EMBL" id="EAC1535230.1"/>
    </source>
</evidence>
<dbReference type="InterPro" id="IPR014729">
    <property type="entry name" value="Rossmann-like_a/b/a_fold"/>
</dbReference>
<dbReference type="InterPro" id="IPR001962">
    <property type="entry name" value="Asn_synthase"/>
</dbReference>
<dbReference type="Gene3D" id="3.40.50.620">
    <property type="entry name" value="HUPs"/>
    <property type="match status" value="1"/>
</dbReference>
<reference evidence="3 4" key="2">
    <citation type="submission" date="2018-10" db="EMBL/GenBank/DDBJ databases">
        <authorList>
            <consortium name="NARMS: The National Antimicrobial Resistance Monitoring System"/>
        </authorList>
    </citation>
    <scope>NUCLEOTIDE SEQUENCE [LARGE SCALE GENOMIC DNA]</scope>
    <source>
        <strain evidence="3 4">CVM N17EC1330</strain>
    </source>
</reference>
<dbReference type="EMBL" id="AAAGZE010000134">
    <property type="protein sequence ID" value="EAC1535230.1"/>
    <property type="molecule type" value="Genomic_DNA"/>
</dbReference>